<feature type="region of interest" description="Disordered" evidence="4">
    <location>
        <begin position="456"/>
        <end position="476"/>
    </location>
</feature>
<keyword evidence="3" id="KW-0677">Repeat</keyword>
<feature type="region of interest" description="Disordered" evidence="4">
    <location>
        <begin position="1"/>
        <end position="42"/>
    </location>
</feature>
<evidence type="ECO:0000256" key="5">
    <source>
        <dbReference type="SAM" id="Phobius"/>
    </source>
</evidence>
<dbReference type="FunFam" id="3.80.10.10:FF:001164">
    <property type="entry name" value="GH01279p"/>
    <property type="match status" value="1"/>
</dbReference>
<protein>
    <recommendedName>
        <fullName evidence="8">LRRNT domain-containing protein</fullName>
    </recommendedName>
</protein>
<dbReference type="EMBL" id="VCGU01000011">
    <property type="protein sequence ID" value="TRY67769.1"/>
    <property type="molecule type" value="Genomic_DNA"/>
</dbReference>
<keyword evidence="5" id="KW-1133">Transmembrane helix</keyword>
<dbReference type="InterPro" id="IPR026906">
    <property type="entry name" value="LRR_5"/>
</dbReference>
<evidence type="ECO:0000256" key="2">
    <source>
        <dbReference type="ARBA" id="ARBA00022729"/>
    </source>
</evidence>
<dbReference type="InterPro" id="IPR050328">
    <property type="entry name" value="Dev_Immune_Receptor"/>
</dbReference>
<organism evidence="6 7">
    <name type="scientific">Tigriopus californicus</name>
    <name type="common">Marine copepod</name>
    <dbReference type="NCBI Taxonomy" id="6832"/>
    <lineage>
        <taxon>Eukaryota</taxon>
        <taxon>Metazoa</taxon>
        <taxon>Ecdysozoa</taxon>
        <taxon>Arthropoda</taxon>
        <taxon>Crustacea</taxon>
        <taxon>Multicrustacea</taxon>
        <taxon>Hexanauplia</taxon>
        <taxon>Copepoda</taxon>
        <taxon>Harpacticoida</taxon>
        <taxon>Harpacticidae</taxon>
        <taxon>Tigriopus</taxon>
    </lineage>
</organism>
<evidence type="ECO:0000313" key="6">
    <source>
        <dbReference type="EMBL" id="TRY67769.1"/>
    </source>
</evidence>
<dbReference type="GO" id="GO:0005615">
    <property type="term" value="C:extracellular space"/>
    <property type="evidence" value="ECO:0007669"/>
    <property type="project" value="TreeGrafter"/>
</dbReference>
<keyword evidence="2" id="KW-0732">Signal</keyword>
<dbReference type="STRING" id="6832.A0A553NQV4"/>
<feature type="compositionally biased region" description="Polar residues" evidence="4">
    <location>
        <begin position="456"/>
        <end position="468"/>
    </location>
</feature>
<dbReference type="Pfam" id="PF13855">
    <property type="entry name" value="LRR_8"/>
    <property type="match status" value="3"/>
</dbReference>
<feature type="transmembrane region" description="Helical" evidence="5">
    <location>
        <begin position="495"/>
        <end position="519"/>
    </location>
</feature>
<dbReference type="InterPro" id="IPR001611">
    <property type="entry name" value="Leu-rich_rpt"/>
</dbReference>
<proteinExistence type="predicted"/>
<sequence length="607" mass="66905">MGWDAIAAEASESSTTQSTEDRPPRPRPTCSASPNSFARPRRRRLRQPRGCLSSVRYLSVLSVVLGLWLKLDMALAFCPSLCHCDDEKLIVTCIKAGLDVMSNSLNPGLKTIVYKYNDFPTVDVSMRFLRQLVEADLSHNKIVTISNKAFSSQVNLKHLRLESNKISQVNNLTFYGLRQLEVISLRGNIIESLPDDLFEYCPKLKEIDLSQNRIADIQPTAFKGLSALRILNLADNLLTSVPSAAFQSLPHLAELRLSGNPLTTIGESAFISFQSLSILDLSSTRLRSLKSVSLQGLGTLRHLDLADNNLSSIPSEALSQVSHLESLDLGRNPFQVVHPNALGHLRGLKKLALSGCGQLVQIASQAFRNCIDLEHVTISLNHRLASLADDAFDPAVPNLRFLNLAGNDLRALSETLDTPLSRLETSVVRESLYCDTTLSSIGAAQPHGGGVMLMPDQSSPTTPHSSQNGAVAGGGTTVLSGTGLSKEDMFRRSNATAVIVSICVVSITLLLAVIILLVMRCRGEWPSWMPLCLGRRKEHPIKANHAIYIGTTNSHHHHHHQNHHDPYMRHHDYMQTPSYSCEDEHYYYVATMQNRMTAGKHIPVTEL</sequence>
<evidence type="ECO:0000256" key="1">
    <source>
        <dbReference type="ARBA" id="ARBA00022614"/>
    </source>
</evidence>
<gene>
    <name evidence="6" type="ORF">TCAL_05163</name>
</gene>
<dbReference type="PROSITE" id="PS51450">
    <property type="entry name" value="LRR"/>
    <property type="match status" value="4"/>
</dbReference>
<dbReference type="SUPFAM" id="SSF52058">
    <property type="entry name" value="L domain-like"/>
    <property type="match status" value="1"/>
</dbReference>
<evidence type="ECO:0000256" key="3">
    <source>
        <dbReference type="ARBA" id="ARBA00022737"/>
    </source>
</evidence>
<dbReference type="SMART" id="SM00369">
    <property type="entry name" value="LRR_TYP"/>
    <property type="match status" value="11"/>
</dbReference>
<dbReference type="Pfam" id="PF13306">
    <property type="entry name" value="LRR_5"/>
    <property type="match status" value="1"/>
</dbReference>
<feature type="compositionally biased region" description="Low complexity" evidence="4">
    <location>
        <begin position="7"/>
        <end position="18"/>
    </location>
</feature>
<dbReference type="PANTHER" id="PTHR24373:SF370">
    <property type="entry name" value="FISH-LIPS, ISOFORM E"/>
    <property type="match status" value="1"/>
</dbReference>
<evidence type="ECO:0000313" key="7">
    <source>
        <dbReference type="Proteomes" id="UP000318571"/>
    </source>
</evidence>
<dbReference type="InterPro" id="IPR003591">
    <property type="entry name" value="Leu-rich_rpt_typical-subtyp"/>
</dbReference>
<dbReference type="InterPro" id="IPR032675">
    <property type="entry name" value="LRR_dom_sf"/>
</dbReference>
<dbReference type="Proteomes" id="UP000318571">
    <property type="component" value="Chromosome 4"/>
</dbReference>
<evidence type="ECO:0000256" key="4">
    <source>
        <dbReference type="SAM" id="MobiDB-lite"/>
    </source>
</evidence>
<dbReference type="SMART" id="SM00365">
    <property type="entry name" value="LRR_SD22"/>
    <property type="match status" value="6"/>
</dbReference>
<reference evidence="6 7" key="1">
    <citation type="journal article" date="2018" name="Nat. Ecol. Evol.">
        <title>Genomic signatures of mitonuclear coevolution across populations of Tigriopus californicus.</title>
        <authorList>
            <person name="Barreto F.S."/>
            <person name="Watson E.T."/>
            <person name="Lima T.G."/>
            <person name="Willett C.S."/>
            <person name="Edmands S."/>
            <person name="Li W."/>
            <person name="Burton R.S."/>
        </authorList>
    </citation>
    <scope>NUCLEOTIDE SEQUENCE [LARGE SCALE GENOMIC DNA]</scope>
    <source>
        <strain evidence="6 7">San Diego</strain>
    </source>
</reference>
<keyword evidence="5" id="KW-0472">Membrane</keyword>
<dbReference type="SMART" id="SM00364">
    <property type="entry name" value="LRR_BAC"/>
    <property type="match status" value="5"/>
</dbReference>
<comment type="caution">
    <text evidence="6">The sequence shown here is derived from an EMBL/GenBank/DDBJ whole genome shotgun (WGS) entry which is preliminary data.</text>
</comment>
<dbReference type="PANTHER" id="PTHR24373">
    <property type="entry name" value="SLIT RELATED LEUCINE-RICH REPEAT NEURONAL PROTEIN"/>
    <property type="match status" value="1"/>
</dbReference>
<name>A0A553NQV4_TIGCA</name>
<dbReference type="Gene3D" id="3.80.10.10">
    <property type="entry name" value="Ribonuclease Inhibitor"/>
    <property type="match status" value="2"/>
</dbReference>
<keyword evidence="5" id="KW-0812">Transmembrane</keyword>
<keyword evidence="7" id="KW-1185">Reference proteome</keyword>
<dbReference type="AlphaFoldDB" id="A0A553NQV4"/>
<keyword evidence="1" id="KW-0433">Leucine-rich repeat</keyword>
<dbReference type="GO" id="GO:0031012">
    <property type="term" value="C:extracellular matrix"/>
    <property type="evidence" value="ECO:0007669"/>
    <property type="project" value="TreeGrafter"/>
</dbReference>
<evidence type="ECO:0008006" key="8">
    <source>
        <dbReference type="Google" id="ProtNLM"/>
    </source>
</evidence>
<accession>A0A553NQV4</accession>